<keyword evidence="7" id="KW-1185">Reference proteome</keyword>
<dbReference type="PANTHER" id="PTHR44196:SF1">
    <property type="entry name" value="DEHYDROGENASE_REDUCTASE SDR FAMILY MEMBER 7B"/>
    <property type="match status" value="1"/>
</dbReference>
<evidence type="ECO:0000256" key="1">
    <source>
        <dbReference type="ARBA" id="ARBA00006484"/>
    </source>
</evidence>
<dbReference type="InterPro" id="IPR036291">
    <property type="entry name" value="NAD(P)-bd_dom_sf"/>
</dbReference>
<evidence type="ECO:0000259" key="5">
    <source>
        <dbReference type="SMART" id="SM00822"/>
    </source>
</evidence>
<dbReference type="AlphaFoldDB" id="A0A9W7G080"/>
<keyword evidence="2" id="KW-0560">Oxidoreductase</keyword>
<dbReference type="Proteomes" id="UP001165065">
    <property type="component" value="Unassembled WGS sequence"/>
</dbReference>
<feature type="domain" description="Ketoreductase" evidence="5">
    <location>
        <begin position="18"/>
        <end position="204"/>
    </location>
</feature>
<dbReference type="PRINTS" id="PR00080">
    <property type="entry name" value="SDRFAMILY"/>
</dbReference>
<dbReference type="Gene3D" id="3.40.50.720">
    <property type="entry name" value="NAD(P)-binding Rossmann-like Domain"/>
    <property type="match status" value="1"/>
</dbReference>
<dbReference type="InterPro" id="IPR002347">
    <property type="entry name" value="SDR_fam"/>
</dbReference>
<dbReference type="InterPro" id="IPR020904">
    <property type="entry name" value="Sc_DH/Rdtase_CS"/>
</dbReference>
<dbReference type="SMART" id="SM00822">
    <property type="entry name" value="PKS_KR"/>
    <property type="match status" value="1"/>
</dbReference>
<evidence type="ECO:0000313" key="6">
    <source>
        <dbReference type="EMBL" id="GMI27395.1"/>
    </source>
</evidence>
<dbReference type="SUPFAM" id="SSF51735">
    <property type="entry name" value="NAD(P)-binding Rossmann-fold domains"/>
    <property type="match status" value="1"/>
</dbReference>
<evidence type="ECO:0000256" key="4">
    <source>
        <dbReference type="RuleBase" id="RU000363"/>
    </source>
</evidence>
<dbReference type="OrthoDB" id="5307821at2759"/>
<dbReference type="EMBL" id="BRYA01000644">
    <property type="protein sequence ID" value="GMI27395.1"/>
    <property type="molecule type" value="Genomic_DNA"/>
</dbReference>
<dbReference type="PANTHER" id="PTHR44196">
    <property type="entry name" value="DEHYDROGENASE/REDUCTASE SDR FAMILY MEMBER 7B"/>
    <property type="match status" value="1"/>
</dbReference>
<dbReference type="Pfam" id="PF00106">
    <property type="entry name" value="adh_short"/>
    <property type="match status" value="1"/>
</dbReference>
<evidence type="ECO:0000313" key="7">
    <source>
        <dbReference type="Proteomes" id="UP001165065"/>
    </source>
</evidence>
<dbReference type="InterPro" id="IPR057326">
    <property type="entry name" value="KR_dom"/>
</dbReference>
<dbReference type="GO" id="GO:0016491">
    <property type="term" value="F:oxidoreductase activity"/>
    <property type="evidence" value="ECO:0007669"/>
    <property type="project" value="UniProtKB-KW"/>
</dbReference>
<accession>A0A9W7G080</accession>
<organism evidence="6 7">
    <name type="scientific">Triparma columacea</name>
    <dbReference type="NCBI Taxonomy" id="722753"/>
    <lineage>
        <taxon>Eukaryota</taxon>
        <taxon>Sar</taxon>
        <taxon>Stramenopiles</taxon>
        <taxon>Ochrophyta</taxon>
        <taxon>Bolidophyceae</taxon>
        <taxon>Parmales</taxon>
        <taxon>Triparmaceae</taxon>
        <taxon>Triparma</taxon>
    </lineage>
</organism>
<evidence type="ECO:0000256" key="3">
    <source>
        <dbReference type="ARBA" id="ARBA00037096"/>
    </source>
</evidence>
<comment type="function">
    <text evidence="3">Putative oxidoreductase.</text>
</comment>
<protein>
    <recommendedName>
        <fullName evidence="5">Ketoreductase domain-containing protein</fullName>
    </recommendedName>
</protein>
<proteinExistence type="inferred from homology"/>
<dbReference type="PRINTS" id="PR00081">
    <property type="entry name" value="GDHRDH"/>
</dbReference>
<gene>
    <name evidence="6" type="ORF">TrCOL_g3589</name>
</gene>
<dbReference type="PROSITE" id="PS00061">
    <property type="entry name" value="ADH_SHORT"/>
    <property type="match status" value="1"/>
</dbReference>
<comment type="caution">
    <text evidence="6">The sequence shown here is derived from an EMBL/GenBank/DDBJ whole genome shotgun (WGS) entry which is preliminary data.</text>
</comment>
<comment type="similarity">
    <text evidence="1 4">Belongs to the short-chain dehydrogenases/reductases (SDR) family.</text>
</comment>
<dbReference type="GO" id="GO:0016020">
    <property type="term" value="C:membrane"/>
    <property type="evidence" value="ECO:0007669"/>
    <property type="project" value="TreeGrafter"/>
</dbReference>
<evidence type="ECO:0000256" key="2">
    <source>
        <dbReference type="ARBA" id="ARBA00023002"/>
    </source>
</evidence>
<name>A0A9W7G080_9STRA</name>
<reference evidence="7" key="1">
    <citation type="journal article" date="2023" name="Commun. Biol.">
        <title>Genome analysis of Parmales, the sister group of diatoms, reveals the evolutionary specialization of diatoms from phago-mixotrophs to photoautotrophs.</title>
        <authorList>
            <person name="Ban H."/>
            <person name="Sato S."/>
            <person name="Yoshikawa S."/>
            <person name="Yamada K."/>
            <person name="Nakamura Y."/>
            <person name="Ichinomiya M."/>
            <person name="Sato N."/>
            <person name="Blanc-Mathieu R."/>
            <person name="Endo H."/>
            <person name="Kuwata A."/>
            <person name="Ogata H."/>
        </authorList>
    </citation>
    <scope>NUCLEOTIDE SEQUENCE [LARGE SCALE GENOMIC DNA]</scope>
</reference>
<sequence>MKTVKNPNRFEVHDFEGKSVLITGSSSGIGAAMCFEVARRGARRVVMLSRDSSGMERVRERIVKELDGWDGVIEVCACDLSSSSDRQAVVRGVLSRGSVDILVNNAGYSQRAGFSDLGEGGVRDMFEVNFFAGVDIMGMCLPGMREGKGAVVWVSSVQGLLPLPGRSGYSASKHAVNGFAGSVRAELEGEVDVVVVNPGYVRTNLSVNAVGEGGKKWGRRDVTTARGMDPRLLVRSVCDSFEAGERDIGVNWDWKTRVGLWLRFLAPRVYDGIMEKRWRKEKTKEAGEGKQD</sequence>